<dbReference type="InterPro" id="IPR033121">
    <property type="entry name" value="PEPTIDASE_A1"/>
</dbReference>
<dbReference type="GO" id="GO:0008233">
    <property type="term" value="F:peptidase activity"/>
    <property type="evidence" value="ECO:0007669"/>
    <property type="project" value="UniProtKB-KW"/>
</dbReference>
<dbReference type="InterPro" id="IPR034164">
    <property type="entry name" value="Pepsin-like_dom"/>
</dbReference>
<dbReference type="SUPFAM" id="SSF50630">
    <property type="entry name" value="Acid proteases"/>
    <property type="match status" value="1"/>
</dbReference>
<sequence length="485" mass="50166">MRLASLPLVLTCLLSYVLETSSAPSSTVSLGQHIPISRRRPRTRSTEELHALLGRRKLSLDAKYGRDSGGLARRADGFNLLTDEDKDLTYFGSLAIGTPPVSFNVILDTGSSDLWVASSEGGLTGLSTIPSGVTTFNTSSSSSFASLNESFSITYGSGSALGSLAQDTIRMAGFAITAQTFAVVDEITQGVLTSPISGLLGLGWQQLSSSGAIPFWQALAESNNTLSDKVFGIQLARYGNDSNAGSQEPGGTFTLGAANTSLFTGDIDYQDVPQVGYWLQQISGLTVQGSSISLQSGSASYAAIDTGTTLVAGPTDVIEEIYAAIPGSAEDSNGYYTYPCSTKVHVTLRFGNSSRTWTISPDDFEYATVDSTGSTCIGAFVVNTSGGTAPPWILGDTFLKNVYSVFRHDPPSVGFATLSPEALAMNGAGGDPPSPTIGSVAAAVGSTSSVDSGLNGTNNNGAGPSARWSVCLVAAGVTAGFVLTF</sequence>
<proteinExistence type="inferred from homology"/>
<gene>
    <name evidence="6" type="ORF">C8Q71DRAFT_385385</name>
</gene>
<comment type="caution">
    <text evidence="6">The sequence shown here is derived from an EMBL/GenBank/DDBJ whole genome shotgun (WGS) entry which is preliminary data.</text>
</comment>
<dbReference type="Pfam" id="PF00026">
    <property type="entry name" value="Asp"/>
    <property type="match status" value="1"/>
</dbReference>
<dbReference type="InterPro" id="IPR021109">
    <property type="entry name" value="Peptidase_aspartic_dom_sf"/>
</dbReference>
<evidence type="ECO:0000256" key="3">
    <source>
        <dbReference type="RuleBase" id="RU000454"/>
    </source>
</evidence>
<dbReference type="PANTHER" id="PTHR47966:SF6">
    <property type="entry name" value="PEPTIDASE A1 DOMAIN-CONTAINING PROTEIN"/>
    <property type="match status" value="1"/>
</dbReference>
<feature type="domain" description="Peptidase A1" evidence="5">
    <location>
        <begin position="90"/>
        <end position="416"/>
    </location>
</feature>
<evidence type="ECO:0000313" key="7">
    <source>
        <dbReference type="Proteomes" id="UP000814176"/>
    </source>
</evidence>
<organism evidence="6 7">
    <name type="scientific">Rhodofomes roseus</name>
    <dbReference type="NCBI Taxonomy" id="34475"/>
    <lineage>
        <taxon>Eukaryota</taxon>
        <taxon>Fungi</taxon>
        <taxon>Dikarya</taxon>
        <taxon>Basidiomycota</taxon>
        <taxon>Agaricomycotina</taxon>
        <taxon>Agaricomycetes</taxon>
        <taxon>Polyporales</taxon>
        <taxon>Rhodofomes</taxon>
    </lineage>
</organism>
<dbReference type="EMBL" id="JADCUA010000034">
    <property type="protein sequence ID" value="KAH9829987.1"/>
    <property type="molecule type" value="Genomic_DNA"/>
</dbReference>
<dbReference type="PROSITE" id="PS51767">
    <property type="entry name" value="PEPTIDASE_A1"/>
    <property type="match status" value="1"/>
</dbReference>
<keyword evidence="7" id="KW-1185">Reference proteome</keyword>
<dbReference type="PROSITE" id="PS00141">
    <property type="entry name" value="ASP_PROTEASE"/>
    <property type="match status" value="2"/>
</dbReference>
<dbReference type="RefSeq" id="XP_047773350.1">
    <property type="nucleotide sequence ID" value="XM_047918225.1"/>
</dbReference>
<evidence type="ECO:0000256" key="1">
    <source>
        <dbReference type="ARBA" id="ARBA00007447"/>
    </source>
</evidence>
<dbReference type="Proteomes" id="UP000814176">
    <property type="component" value="Unassembled WGS sequence"/>
</dbReference>
<dbReference type="GeneID" id="71998957"/>
<accession>A0ABQ8K0K5</accession>
<evidence type="ECO:0000256" key="4">
    <source>
        <dbReference type="SAM" id="SignalP"/>
    </source>
</evidence>
<keyword evidence="4" id="KW-0732">Signal</keyword>
<keyword evidence="3" id="KW-0378">Hydrolase</keyword>
<dbReference type="PRINTS" id="PR00792">
    <property type="entry name" value="PEPSIN"/>
</dbReference>
<feature type="chain" id="PRO_5045552284" evidence="4">
    <location>
        <begin position="23"/>
        <end position="485"/>
    </location>
</feature>
<name>A0ABQ8K0K5_9APHY</name>
<dbReference type="InterPro" id="IPR001969">
    <property type="entry name" value="Aspartic_peptidase_AS"/>
</dbReference>
<keyword evidence="2 3" id="KW-0064">Aspartyl protease</keyword>
<keyword evidence="3 6" id="KW-0645">Protease</keyword>
<comment type="similarity">
    <text evidence="1 3">Belongs to the peptidase A1 family.</text>
</comment>
<evidence type="ECO:0000259" key="5">
    <source>
        <dbReference type="PROSITE" id="PS51767"/>
    </source>
</evidence>
<dbReference type="GO" id="GO:0006508">
    <property type="term" value="P:proteolysis"/>
    <property type="evidence" value="ECO:0007669"/>
    <property type="project" value="UniProtKB-KW"/>
</dbReference>
<protein>
    <submittedName>
        <fullName evidence="6">Acid protease</fullName>
    </submittedName>
</protein>
<evidence type="ECO:0000313" key="6">
    <source>
        <dbReference type="EMBL" id="KAH9829987.1"/>
    </source>
</evidence>
<dbReference type="CDD" id="cd05471">
    <property type="entry name" value="pepsin_like"/>
    <property type="match status" value="1"/>
</dbReference>
<evidence type="ECO:0000256" key="2">
    <source>
        <dbReference type="ARBA" id="ARBA00022750"/>
    </source>
</evidence>
<dbReference type="InterPro" id="IPR001461">
    <property type="entry name" value="Aspartic_peptidase_A1"/>
</dbReference>
<dbReference type="Gene3D" id="2.40.70.10">
    <property type="entry name" value="Acid Proteases"/>
    <property type="match status" value="2"/>
</dbReference>
<dbReference type="PANTHER" id="PTHR47966">
    <property type="entry name" value="BETA-SITE APP-CLEAVING ENZYME, ISOFORM A-RELATED"/>
    <property type="match status" value="1"/>
</dbReference>
<feature type="signal peptide" evidence="4">
    <location>
        <begin position="1"/>
        <end position="22"/>
    </location>
</feature>
<reference evidence="6 7" key="1">
    <citation type="journal article" date="2021" name="Environ. Microbiol.">
        <title>Gene family expansions and transcriptome signatures uncover fungal adaptations to wood decay.</title>
        <authorList>
            <person name="Hage H."/>
            <person name="Miyauchi S."/>
            <person name="Viragh M."/>
            <person name="Drula E."/>
            <person name="Min B."/>
            <person name="Chaduli D."/>
            <person name="Navarro D."/>
            <person name="Favel A."/>
            <person name="Norest M."/>
            <person name="Lesage-Meessen L."/>
            <person name="Balint B."/>
            <person name="Merenyi Z."/>
            <person name="de Eugenio L."/>
            <person name="Morin E."/>
            <person name="Martinez A.T."/>
            <person name="Baldrian P."/>
            <person name="Stursova M."/>
            <person name="Martinez M.J."/>
            <person name="Novotny C."/>
            <person name="Magnuson J.K."/>
            <person name="Spatafora J.W."/>
            <person name="Maurice S."/>
            <person name="Pangilinan J."/>
            <person name="Andreopoulos W."/>
            <person name="LaButti K."/>
            <person name="Hundley H."/>
            <person name="Na H."/>
            <person name="Kuo A."/>
            <person name="Barry K."/>
            <person name="Lipzen A."/>
            <person name="Henrissat B."/>
            <person name="Riley R."/>
            <person name="Ahrendt S."/>
            <person name="Nagy L.G."/>
            <person name="Grigoriev I.V."/>
            <person name="Martin F."/>
            <person name="Rosso M.N."/>
        </authorList>
    </citation>
    <scope>NUCLEOTIDE SEQUENCE [LARGE SCALE GENOMIC DNA]</scope>
    <source>
        <strain evidence="6 7">CIRM-BRFM 1785</strain>
    </source>
</reference>